<dbReference type="GO" id="GO:0006511">
    <property type="term" value="P:ubiquitin-dependent protein catabolic process"/>
    <property type="evidence" value="ECO:0007669"/>
    <property type="project" value="TreeGrafter"/>
</dbReference>
<evidence type="ECO:0000256" key="3">
    <source>
        <dbReference type="ARBA" id="ARBA00022833"/>
    </source>
</evidence>
<evidence type="ECO:0000259" key="5">
    <source>
        <dbReference type="PROSITE" id="PS50089"/>
    </source>
</evidence>
<organism evidence="6 7">
    <name type="scientific">Glossina brevipalpis</name>
    <dbReference type="NCBI Taxonomy" id="37001"/>
    <lineage>
        <taxon>Eukaryota</taxon>
        <taxon>Metazoa</taxon>
        <taxon>Ecdysozoa</taxon>
        <taxon>Arthropoda</taxon>
        <taxon>Hexapoda</taxon>
        <taxon>Insecta</taxon>
        <taxon>Pterygota</taxon>
        <taxon>Neoptera</taxon>
        <taxon>Endopterygota</taxon>
        <taxon>Diptera</taxon>
        <taxon>Brachycera</taxon>
        <taxon>Muscomorpha</taxon>
        <taxon>Hippoboscoidea</taxon>
        <taxon>Glossinidae</taxon>
        <taxon>Glossina</taxon>
    </lineage>
</organism>
<dbReference type="EnsemblMetazoa" id="GBRI000794-RA">
    <property type="protein sequence ID" value="GBRI000794-PA"/>
    <property type="gene ID" value="GBRI000794"/>
</dbReference>
<evidence type="ECO:0000256" key="2">
    <source>
        <dbReference type="ARBA" id="ARBA00022771"/>
    </source>
</evidence>
<dbReference type="AlphaFoldDB" id="A0A1A9VZT9"/>
<reference evidence="6" key="2">
    <citation type="submission" date="2020-05" db="UniProtKB">
        <authorList>
            <consortium name="EnsemblMetazoa"/>
        </authorList>
    </citation>
    <scope>IDENTIFICATION</scope>
    <source>
        <strain evidence="6">IAEA</strain>
    </source>
</reference>
<name>A0A1A9VZT9_9MUSC</name>
<dbReference type="InterPro" id="IPR013083">
    <property type="entry name" value="Znf_RING/FYVE/PHD"/>
</dbReference>
<protein>
    <submittedName>
        <fullName evidence="6">RING-type domain-containing protein</fullName>
    </submittedName>
</protein>
<dbReference type="STRING" id="37001.A0A1A9VZT9"/>
<dbReference type="SUPFAM" id="SSF57850">
    <property type="entry name" value="RING/U-box"/>
    <property type="match status" value="1"/>
</dbReference>
<dbReference type="GO" id="GO:0061630">
    <property type="term" value="F:ubiquitin protein ligase activity"/>
    <property type="evidence" value="ECO:0007669"/>
    <property type="project" value="TreeGrafter"/>
</dbReference>
<keyword evidence="1" id="KW-0479">Metal-binding</keyword>
<dbReference type="Pfam" id="PF13639">
    <property type="entry name" value="zf-RING_2"/>
    <property type="match status" value="1"/>
</dbReference>
<dbReference type="InterPro" id="IPR001841">
    <property type="entry name" value="Znf_RING"/>
</dbReference>
<dbReference type="PROSITE" id="PS50089">
    <property type="entry name" value="ZF_RING_2"/>
    <property type="match status" value="1"/>
</dbReference>
<dbReference type="PANTHER" id="PTHR45931:SF3">
    <property type="entry name" value="RING ZINC FINGER-CONTAINING PROTEIN"/>
    <property type="match status" value="1"/>
</dbReference>
<evidence type="ECO:0000256" key="1">
    <source>
        <dbReference type="ARBA" id="ARBA00022723"/>
    </source>
</evidence>
<evidence type="ECO:0000313" key="7">
    <source>
        <dbReference type="Proteomes" id="UP000091820"/>
    </source>
</evidence>
<feature type="domain" description="RING-type" evidence="5">
    <location>
        <begin position="94"/>
        <end position="135"/>
    </location>
</feature>
<dbReference type="GO" id="GO:0005634">
    <property type="term" value="C:nucleus"/>
    <property type="evidence" value="ECO:0007669"/>
    <property type="project" value="TreeGrafter"/>
</dbReference>
<dbReference type="SMART" id="SM00184">
    <property type="entry name" value="RING"/>
    <property type="match status" value="1"/>
</dbReference>
<evidence type="ECO:0000256" key="4">
    <source>
        <dbReference type="PROSITE-ProRule" id="PRU00175"/>
    </source>
</evidence>
<proteinExistence type="predicted"/>
<dbReference type="InterPro" id="IPR051834">
    <property type="entry name" value="RING_finger_E3_ligase"/>
</dbReference>
<dbReference type="Proteomes" id="UP000091820">
    <property type="component" value="Unassembled WGS sequence"/>
</dbReference>
<accession>A0A1A9VZT9</accession>
<dbReference type="Gene3D" id="3.30.40.10">
    <property type="entry name" value="Zinc/RING finger domain, C3HC4 (zinc finger)"/>
    <property type="match status" value="1"/>
</dbReference>
<keyword evidence="3" id="KW-0862">Zinc</keyword>
<keyword evidence="2 4" id="KW-0863">Zinc-finger</keyword>
<sequence length="141" mass="16315">MSHNNNLNISNLRHHVDRLQQMLNDWEELNEVITSSTEDVSNADNDSLLNDHQILEAMQGACDEFSRDLRTVKINMLPSNEYNIEMSNGDQLSCAICINDFLSKEIIRTLPCNHRFHVECIDKWLQSNSTCPMCRARVIHE</sequence>
<reference evidence="7" key="1">
    <citation type="submission" date="2014-03" db="EMBL/GenBank/DDBJ databases">
        <authorList>
            <person name="Aksoy S."/>
            <person name="Warren W."/>
            <person name="Wilson R.K."/>
        </authorList>
    </citation>
    <scope>NUCLEOTIDE SEQUENCE [LARGE SCALE GENOMIC DNA]</scope>
    <source>
        <strain evidence="7">IAEA</strain>
    </source>
</reference>
<dbReference type="VEuPathDB" id="VectorBase:GBRI000794"/>
<dbReference type="PANTHER" id="PTHR45931">
    <property type="entry name" value="SI:CH211-59O9.10"/>
    <property type="match status" value="1"/>
</dbReference>
<evidence type="ECO:0000313" key="6">
    <source>
        <dbReference type="EnsemblMetazoa" id="GBRI000794-PA"/>
    </source>
</evidence>
<keyword evidence="7" id="KW-1185">Reference proteome</keyword>
<dbReference type="CDD" id="cd16461">
    <property type="entry name" value="RING-H2_EL5-like"/>
    <property type="match status" value="1"/>
</dbReference>
<dbReference type="GO" id="GO:0008270">
    <property type="term" value="F:zinc ion binding"/>
    <property type="evidence" value="ECO:0007669"/>
    <property type="project" value="UniProtKB-KW"/>
</dbReference>